<dbReference type="RefSeq" id="WP_022648712.1">
    <property type="nucleotide sequence ID" value="NZ_AP019817.1"/>
</dbReference>
<evidence type="ECO:0000259" key="6">
    <source>
        <dbReference type="Pfam" id="PF00580"/>
    </source>
</evidence>
<evidence type="ECO:0000313" key="8">
    <source>
        <dbReference type="Proteomes" id="UP001289659"/>
    </source>
</evidence>
<dbReference type="GO" id="GO:0000725">
    <property type="term" value="P:recombinational repair"/>
    <property type="evidence" value="ECO:0007669"/>
    <property type="project" value="TreeGrafter"/>
</dbReference>
<proteinExistence type="predicted"/>
<keyword evidence="3" id="KW-0347">Helicase</keyword>
<dbReference type="GO" id="GO:0005524">
    <property type="term" value="F:ATP binding"/>
    <property type="evidence" value="ECO:0007669"/>
    <property type="project" value="UniProtKB-KW"/>
</dbReference>
<dbReference type="InterPro" id="IPR000212">
    <property type="entry name" value="DNA_helicase_UvrD/REP"/>
</dbReference>
<protein>
    <recommendedName>
        <fullName evidence="5">DNA 3'-5' helicase II</fullName>
    </recommendedName>
</protein>
<evidence type="ECO:0000256" key="4">
    <source>
        <dbReference type="ARBA" id="ARBA00022840"/>
    </source>
</evidence>
<evidence type="ECO:0000256" key="1">
    <source>
        <dbReference type="ARBA" id="ARBA00022741"/>
    </source>
</evidence>
<dbReference type="SUPFAM" id="SSF52540">
    <property type="entry name" value="P-loop containing nucleoside triphosphate hydrolases"/>
    <property type="match status" value="1"/>
</dbReference>
<evidence type="ECO:0000256" key="3">
    <source>
        <dbReference type="ARBA" id="ARBA00022806"/>
    </source>
</evidence>
<dbReference type="Proteomes" id="UP001289659">
    <property type="component" value="Unassembled WGS sequence"/>
</dbReference>
<dbReference type="Gene3D" id="3.40.50.300">
    <property type="entry name" value="P-loop containing nucleotide triphosphate hydrolases"/>
    <property type="match status" value="1"/>
</dbReference>
<dbReference type="InterPro" id="IPR027417">
    <property type="entry name" value="P-loop_NTPase"/>
</dbReference>
<name>A0AAI9CZ38_9ENTR</name>
<feature type="domain" description="UvrD-like helicase ATP-binding" evidence="6">
    <location>
        <begin position="117"/>
        <end position="169"/>
    </location>
</feature>
<keyword evidence="4" id="KW-0067">ATP-binding</keyword>
<evidence type="ECO:0000256" key="2">
    <source>
        <dbReference type="ARBA" id="ARBA00022801"/>
    </source>
</evidence>
<evidence type="ECO:0000256" key="5">
    <source>
        <dbReference type="ARBA" id="ARBA00034923"/>
    </source>
</evidence>
<dbReference type="PANTHER" id="PTHR11070">
    <property type="entry name" value="UVRD / RECB / PCRA DNA HELICASE FAMILY MEMBER"/>
    <property type="match status" value="1"/>
</dbReference>
<dbReference type="AlphaFoldDB" id="A0AAI9CZ38"/>
<dbReference type="InterPro" id="IPR014016">
    <property type="entry name" value="UvrD-like_ATP-bd"/>
</dbReference>
<gene>
    <name evidence="7" type="ORF">U8038_000321</name>
</gene>
<comment type="caution">
    <text evidence="7">The sequence shown here is derived from an EMBL/GenBank/DDBJ whole genome shotgun (WGS) entry which is preliminary data.</text>
</comment>
<dbReference type="GO" id="GO:0016787">
    <property type="term" value="F:hydrolase activity"/>
    <property type="evidence" value="ECO:0007669"/>
    <property type="project" value="UniProtKB-KW"/>
</dbReference>
<evidence type="ECO:0000313" key="7">
    <source>
        <dbReference type="EMBL" id="EMB2805469.1"/>
    </source>
</evidence>
<dbReference type="EMBL" id="ABPNFY010000001">
    <property type="protein sequence ID" value="EMB2805469.1"/>
    <property type="molecule type" value="Genomic_DNA"/>
</dbReference>
<sequence>MEDLILESRLSSIVAPAGCGKTQLIVNILRRNQPKPYLVLTHTTAGVSALKKRLTREHIPSKNYSVATIDGWLIRIAYSFRGSCHVGSTMENPKLFYPEVRRAVLKYLNSGALNCILKASYSRLLVDEYQDCDVTQHDLIKALATILPTTIFGDPMQCIFDFGRRNAMPEWNMCIGQDFPLLGELSTPWRWENAGTPRLGRWILDVREELMRGGQVDLLSCPEYVTWHRLTGLQQVDLAMQRNVQHSILNKYPNDSLLVIGSSVNELSRHQYAQGTSRIEVVEQVQLCGVILAATMFDQQVGFQLIKSLLDVTASMITNIEVTHTLRRVTSILAKRNKTAPFPHEQALCTLAIEGTRRNLLTVLELLPLKSGTRIYRKTAYEALKDAVSHSISQPSQTIAEAASVIRERIRHNGDKRIPSRAIGSTLLLKGLETDHCIILDAQGKGMNAKNLYVALSRGAKSITVFSADRYIGYP</sequence>
<dbReference type="PANTHER" id="PTHR11070:SF2">
    <property type="entry name" value="ATP-DEPENDENT DNA HELICASE SRS2"/>
    <property type="match status" value="1"/>
</dbReference>
<dbReference type="Pfam" id="PF00580">
    <property type="entry name" value="UvrD-helicase"/>
    <property type="match status" value="1"/>
</dbReference>
<organism evidence="7 8">
    <name type="scientific">Enterobacter hormaechei subsp. hoffmannii</name>
    <dbReference type="NCBI Taxonomy" id="1812934"/>
    <lineage>
        <taxon>Bacteria</taxon>
        <taxon>Pseudomonadati</taxon>
        <taxon>Pseudomonadota</taxon>
        <taxon>Gammaproteobacteria</taxon>
        <taxon>Enterobacterales</taxon>
        <taxon>Enterobacteriaceae</taxon>
        <taxon>Enterobacter</taxon>
        <taxon>Enterobacter cloacae complex</taxon>
    </lineage>
</organism>
<dbReference type="GO" id="GO:0043138">
    <property type="term" value="F:3'-5' DNA helicase activity"/>
    <property type="evidence" value="ECO:0007669"/>
    <property type="project" value="TreeGrafter"/>
</dbReference>
<reference evidence="7" key="1">
    <citation type="submission" date="2023-12" db="EMBL/GenBank/DDBJ databases">
        <authorList>
            <consortium name="Clinical and Environmental Microbiology Branch: Whole genome sequencing antimicrobial resistance pathogens in the healthcare setting"/>
        </authorList>
    </citation>
    <scope>NUCLEOTIDE SEQUENCE</scope>
    <source>
        <strain evidence="7">Clinical</strain>
    </source>
</reference>
<accession>A0AAI9CZ38</accession>
<dbReference type="GeneID" id="99706634"/>
<keyword evidence="2" id="KW-0378">Hydrolase</keyword>
<dbReference type="GO" id="GO:0003677">
    <property type="term" value="F:DNA binding"/>
    <property type="evidence" value="ECO:0007669"/>
    <property type="project" value="InterPro"/>
</dbReference>
<keyword evidence="1" id="KW-0547">Nucleotide-binding</keyword>